<accession>A0A3M2ZYY5</accession>
<evidence type="ECO:0000313" key="1">
    <source>
        <dbReference type="EMBL" id="RML93481.1"/>
    </source>
</evidence>
<protein>
    <submittedName>
        <fullName evidence="1">3-ketoacyl-reductase</fullName>
    </submittedName>
</protein>
<comment type="caution">
    <text evidence="1">The sequence shown here is derived from an EMBL/GenBank/DDBJ whole genome shotgun (WGS) entry which is preliminary data.</text>
</comment>
<sequence>MPLKRMGKPDEIAHSVAYILENDYFSGRILELDGAMRI</sequence>
<organism evidence="1 2">
    <name type="scientific">Pseudomonas syringae pv. maculicola</name>
    <dbReference type="NCBI Taxonomy" id="59511"/>
    <lineage>
        <taxon>Bacteria</taxon>
        <taxon>Pseudomonadati</taxon>
        <taxon>Pseudomonadota</taxon>
        <taxon>Gammaproteobacteria</taxon>
        <taxon>Pseudomonadales</taxon>
        <taxon>Pseudomonadaceae</taxon>
        <taxon>Pseudomonas</taxon>
    </lineage>
</organism>
<proteinExistence type="predicted"/>
<dbReference type="InterPro" id="IPR036291">
    <property type="entry name" value="NAD(P)-bd_dom_sf"/>
</dbReference>
<evidence type="ECO:0000313" key="2">
    <source>
        <dbReference type="Proteomes" id="UP000282378"/>
    </source>
</evidence>
<dbReference type="Proteomes" id="UP000282378">
    <property type="component" value="Unassembled WGS sequence"/>
</dbReference>
<gene>
    <name evidence="1" type="ORF">APX70_05971</name>
</gene>
<dbReference type="SUPFAM" id="SSF51735">
    <property type="entry name" value="NAD(P)-binding Rossmann-fold domains"/>
    <property type="match status" value="1"/>
</dbReference>
<dbReference type="AlphaFoldDB" id="A0A3M2ZYY5"/>
<dbReference type="EMBL" id="RBNL01001080">
    <property type="protein sequence ID" value="RML93481.1"/>
    <property type="molecule type" value="Genomic_DNA"/>
</dbReference>
<dbReference type="Gene3D" id="3.40.50.720">
    <property type="entry name" value="NAD(P)-binding Rossmann-like Domain"/>
    <property type="match status" value="1"/>
</dbReference>
<reference evidence="1 2" key="1">
    <citation type="submission" date="2018-08" db="EMBL/GenBank/DDBJ databases">
        <title>Recombination of ecologically and evolutionarily significant loci maintains genetic cohesion in the Pseudomonas syringae species complex.</title>
        <authorList>
            <person name="Dillon M."/>
            <person name="Thakur S."/>
            <person name="Almeida R.N.D."/>
            <person name="Weir B.S."/>
            <person name="Guttman D.S."/>
        </authorList>
    </citation>
    <scope>NUCLEOTIDE SEQUENCE [LARGE SCALE GENOMIC DNA]</scope>
    <source>
        <strain evidence="1 2">88_10</strain>
    </source>
</reference>
<name>A0A3M2ZYY5_PSEYM</name>